<dbReference type="AlphaFoldDB" id="A0A9D1GU45"/>
<keyword evidence="5 10" id="KW-0813">Transport</keyword>
<evidence type="ECO:0000256" key="7">
    <source>
        <dbReference type="ARBA" id="ARBA00022729"/>
    </source>
</evidence>
<evidence type="ECO:0000256" key="11">
    <source>
        <dbReference type="SAM" id="MobiDB-lite"/>
    </source>
</evidence>
<organism evidence="13 14">
    <name type="scientific">Candidatus Faeciplasma pullistercoris</name>
    <dbReference type="NCBI Taxonomy" id="2840800"/>
    <lineage>
        <taxon>Bacteria</taxon>
        <taxon>Bacillati</taxon>
        <taxon>Bacillota</taxon>
        <taxon>Clostridia</taxon>
        <taxon>Eubacteriales</taxon>
        <taxon>Oscillospiraceae</taxon>
        <taxon>Oscillospiraceae incertae sedis</taxon>
        <taxon>Candidatus Faeciplasma</taxon>
    </lineage>
</organism>
<dbReference type="Proteomes" id="UP000824136">
    <property type="component" value="Unassembled WGS sequence"/>
</dbReference>
<evidence type="ECO:0000256" key="3">
    <source>
        <dbReference type="ARBA" id="ARBA00008725"/>
    </source>
</evidence>
<dbReference type="PROSITE" id="PS51257">
    <property type="entry name" value="PROKAR_LIPOPROTEIN"/>
    <property type="match status" value="1"/>
</dbReference>
<evidence type="ECO:0000256" key="8">
    <source>
        <dbReference type="ARBA" id="ARBA00023139"/>
    </source>
</evidence>
<keyword evidence="9 10" id="KW-0449">Lipoprotein</keyword>
<dbReference type="EMBL" id="DVLL01000019">
    <property type="protein sequence ID" value="HIT59074.1"/>
    <property type="molecule type" value="Genomic_DNA"/>
</dbReference>
<evidence type="ECO:0000256" key="1">
    <source>
        <dbReference type="ARBA" id="ARBA00002841"/>
    </source>
</evidence>
<dbReference type="InterPro" id="IPR050811">
    <property type="entry name" value="Phosphate_ABC_transporter"/>
</dbReference>
<comment type="subcellular location">
    <subcellularLocation>
        <location evidence="2 10">Cell membrane</location>
        <topology evidence="2 10">Lipid-anchor</topology>
    </subcellularLocation>
</comment>
<protein>
    <recommendedName>
        <fullName evidence="10">Phosphate-binding protein</fullName>
    </recommendedName>
</protein>
<dbReference type="InterPro" id="IPR011862">
    <property type="entry name" value="Phos-bd"/>
</dbReference>
<comment type="function">
    <text evidence="1">Part of the ABC transporter complex PstSACB involved in phosphate import.</text>
</comment>
<feature type="signal peptide" evidence="10">
    <location>
        <begin position="1"/>
        <end position="21"/>
    </location>
</feature>
<keyword evidence="10" id="KW-0472">Membrane</keyword>
<comment type="similarity">
    <text evidence="3 10">Belongs to the PstS family.</text>
</comment>
<dbReference type="PANTHER" id="PTHR30570">
    <property type="entry name" value="PERIPLASMIC PHOSPHATE BINDING COMPONENT OF PHOSPHATE ABC TRANSPORTER"/>
    <property type="match status" value="1"/>
</dbReference>
<feature type="domain" description="PBP" evidence="12">
    <location>
        <begin position="53"/>
        <end position="286"/>
    </location>
</feature>
<reference evidence="13" key="2">
    <citation type="journal article" date="2021" name="PeerJ">
        <title>Extensive microbial diversity within the chicken gut microbiome revealed by metagenomics and culture.</title>
        <authorList>
            <person name="Gilroy R."/>
            <person name="Ravi A."/>
            <person name="Getino M."/>
            <person name="Pursley I."/>
            <person name="Horton D.L."/>
            <person name="Alikhan N.F."/>
            <person name="Baker D."/>
            <person name="Gharbi K."/>
            <person name="Hall N."/>
            <person name="Watson M."/>
            <person name="Adriaenssens E.M."/>
            <person name="Foster-Nyarko E."/>
            <person name="Jarju S."/>
            <person name="Secka A."/>
            <person name="Antonio M."/>
            <person name="Oren A."/>
            <person name="Chaudhuri R.R."/>
            <person name="La Ragione R."/>
            <person name="Hildebrand F."/>
            <person name="Pallen M.J."/>
        </authorList>
    </citation>
    <scope>NUCLEOTIDE SEQUENCE</scope>
    <source>
        <strain evidence="13">CHK33-4379</strain>
    </source>
</reference>
<dbReference type="InterPro" id="IPR024370">
    <property type="entry name" value="PBP_domain"/>
</dbReference>
<gene>
    <name evidence="13" type="ORF">IAC39_05150</name>
</gene>
<comment type="function">
    <text evidence="10">Involved in the system for phosphate transport across the cytoplasmic membrane.</text>
</comment>
<feature type="chain" id="PRO_5039752232" description="Phosphate-binding protein" evidence="10">
    <location>
        <begin position="22"/>
        <end position="301"/>
    </location>
</feature>
<dbReference type="GO" id="GO:0006817">
    <property type="term" value="P:phosphate ion transport"/>
    <property type="evidence" value="ECO:0007669"/>
    <property type="project" value="UniProtKB-UniRule"/>
</dbReference>
<dbReference type="Pfam" id="PF12849">
    <property type="entry name" value="PBP_like_2"/>
    <property type="match status" value="1"/>
</dbReference>
<evidence type="ECO:0000313" key="13">
    <source>
        <dbReference type="EMBL" id="HIT59074.1"/>
    </source>
</evidence>
<keyword evidence="8 10" id="KW-0564">Palmitate</keyword>
<evidence type="ECO:0000256" key="10">
    <source>
        <dbReference type="RuleBase" id="RU367119"/>
    </source>
</evidence>
<feature type="region of interest" description="Disordered" evidence="11">
    <location>
        <begin position="32"/>
        <end position="67"/>
    </location>
</feature>
<comment type="subunit">
    <text evidence="4 10">The complex is composed of two ATP-binding proteins (PstB), two transmembrane proteins (PstC and PstA) and a solute-binding protein (PstS).</text>
</comment>
<evidence type="ECO:0000256" key="9">
    <source>
        <dbReference type="ARBA" id="ARBA00023288"/>
    </source>
</evidence>
<reference evidence="13" key="1">
    <citation type="submission" date="2020-10" db="EMBL/GenBank/DDBJ databases">
        <authorList>
            <person name="Gilroy R."/>
        </authorList>
    </citation>
    <scope>NUCLEOTIDE SEQUENCE</scope>
    <source>
        <strain evidence="13">CHK33-4379</strain>
    </source>
</reference>
<comment type="caution">
    <text evidence="13">The sequence shown here is derived from an EMBL/GenBank/DDBJ whole genome shotgun (WGS) entry which is preliminary data.</text>
</comment>
<dbReference type="NCBIfam" id="TIGR02136">
    <property type="entry name" value="ptsS_2"/>
    <property type="match status" value="1"/>
</dbReference>
<keyword evidence="10" id="KW-1003">Cell membrane</keyword>
<dbReference type="CDD" id="cd13653">
    <property type="entry name" value="PBP2_phosphate_like_1"/>
    <property type="match status" value="1"/>
</dbReference>
<evidence type="ECO:0000256" key="5">
    <source>
        <dbReference type="ARBA" id="ARBA00022448"/>
    </source>
</evidence>
<keyword evidence="7 10" id="KW-0732">Signal</keyword>
<accession>A0A9D1GU45</accession>
<evidence type="ECO:0000259" key="12">
    <source>
        <dbReference type="Pfam" id="PF12849"/>
    </source>
</evidence>
<dbReference type="PANTHER" id="PTHR30570:SF1">
    <property type="entry name" value="PHOSPHATE-BINDING PROTEIN PSTS"/>
    <property type="match status" value="1"/>
</dbReference>
<proteinExistence type="inferred from homology"/>
<keyword evidence="6 10" id="KW-0592">Phosphate transport</keyword>
<dbReference type="GO" id="GO:0005886">
    <property type="term" value="C:plasma membrane"/>
    <property type="evidence" value="ECO:0007669"/>
    <property type="project" value="UniProtKB-SubCell"/>
</dbReference>
<evidence type="ECO:0000256" key="2">
    <source>
        <dbReference type="ARBA" id="ARBA00004193"/>
    </source>
</evidence>
<sequence length="301" mass="31670">MKKLKICALIIAAMMMVFTLAACGETENNNDDKVVENNGGNGGEVTDSNENNETPDEISGTVSTDGSTSMESVIGYLMEAYMELNDAVTVTYNPTGSGSGIQAVTEGRCDIGLASRNLTDEELESLDETVLAIDGIAIIVNPENTVTDLTIEQIAGIYTGTITNWSEVGGPDAEIVIIGREAASGTRDGFESITDTEDACQYDQELTSTGDVIQTVASNPDAIGYASLASVGDTVKTLSVEGVVPSEETIKDGSYQVQRDFVLATRKGEALSAVAQDFFDFATSDEAAQYIKSAGCVPVTE</sequence>
<evidence type="ECO:0000256" key="4">
    <source>
        <dbReference type="ARBA" id="ARBA00011529"/>
    </source>
</evidence>
<dbReference type="SUPFAM" id="SSF53850">
    <property type="entry name" value="Periplasmic binding protein-like II"/>
    <property type="match status" value="1"/>
</dbReference>
<evidence type="ECO:0000256" key="6">
    <source>
        <dbReference type="ARBA" id="ARBA00022592"/>
    </source>
</evidence>
<dbReference type="Gene3D" id="3.40.190.10">
    <property type="entry name" value="Periplasmic binding protein-like II"/>
    <property type="match status" value="2"/>
</dbReference>
<dbReference type="GO" id="GO:0042301">
    <property type="term" value="F:phosphate ion binding"/>
    <property type="evidence" value="ECO:0007669"/>
    <property type="project" value="UniProtKB-UniRule"/>
</dbReference>
<name>A0A9D1GU45_9FIRM</name>
<evidence type="ECO:0000313" key="14">
    <source>
        <dbReference type="Proteomes" id="UP000824136"/>
    </source>
</evidence>